<name>D3B9A0_HETP5</name>
<organism evidence="1 2">
    <name type="scientific">Heterostelium pallidum (strain ATCC 26659 / Pp 5 / PN500)</name>
    <name type="common">Cellular slime mold</name>
    <name type="synonym">Polysphondylium pallidum</name>
    <dbReference type="NCBI Taxonomy" id="670386"/>
    <lineage>
        <taxon>Eukaryota</taxon>
        <taxon>Amoebozoa</taxon>
        <taxon>Evosea</taxon>
        <taxon>Eumycetozoa</taxon>
        <taxon>Dictyostelia</taxon>
        <taxon>Acytosteliales</taxon>
        <taxon>Acytosteliaceae</taxon>
        <taxon>Heterostelium</taxon>
    </lineage>
</organism>
<protein>
    <submittedName>
        <fullName evidence="1">Uncharacterized protein</fullName>
    </submittedName>
</protein>
<evidence type="ECO:0000313" key="2">
    <source>
        <dbReference type="Proteomes" id="UP000001396"/>
    </source>
</evidence>
<proteinExistence type="predicted"/>
<sequence length="60" mass="7058">MRFLLHWIPKVEEDAKRKNNLVETAPQVASLIEPCKIAEQISNDCLWCNRMKIRDEMNTS</sequence>
<dbReference type="Proteomes" id="UP000001396">
    <property type="component" value="Unassembled WGS sequence"/>
</dbReference>
<evidence type="ECO:0000313" key="1">
    <source>
        <dbReference type="EMBL" id="EFA82139.1"/>
    </source>
</evidence>
<accession>D3B9A0</accession>
<reference evidence="1 2" key="1">
    <citation type="journal article" date="2011" name="Genome Res.">
        <title>Phylogeny-wide analysis of social amoeba genomes highlights ancient origins for complex intercellular communication.</title>
        <authorList>
            <person name="Heidel A.J."/>
            <person name="Lawal H.M."/>
            <person name="Felder M."/>
            <person name="Schilde C."/>
            <person name="Helps N.R."/>
            <person name="Tunggal B."/>
            <person name="Rivero F."/>
            <person name="John U."/>
            <person name="Schleicher M."/>
            <person name="Eichinger L."/>
            <person name="Platzer M."/>
            <person name="Noegel A.A."/>
            <person name="Schaap P."/>
            <person name="Gloeckner G."/>
        </authorList>
    </citation>
    <scope>NUCLEOTIDE SEQUENCE [LARGE SCALE GENOMIC DNA]</scope>
    <source>
        <strain evidence="2">ATCC 26659 / Pp 5 / PN500</strain>
    </source>
</reference>
<keyword evidence="2" id="KW-1185">Reference proteome</keyword>
<gene>
    <name evidence="1" type="ORF">PPL_05044</name>
</gene>
<dbReference type="InParanoid" id="D3B9A0"/>
<dbReference type="GeneID" id="31360530"/>
<comment type="caution">
    <text evidence="1">The sequence shown here is derived from an EMBL/GenBank/DDBJ whole genome shotgun (WGS) entry which is preliminary data.</text>
</comment>
<dbReference type="EMBL" id="ADBJ01000021">
    <property type="protein sequence ID" value="EFA82139.1"/>
    <property type="molecule type" value="Genomic_DNA"/>
</dbReference>
<dbReference type="RefSeq" id="XP_020434256.1">
    <property type="nucleotide sequence ID" value="XM_020575940.1"/>
</dbReference>
<dbReference type="AlphaFoldDB" id="D3B9A0"/>